<dbReference type="Pfam" id="PF00766">
    <property type="entry name" value="ETF_alpha"/>
    <property type="match status" value="1"/>
</dbReference>
<sequence>MNNVFVYCEFDGTAVADVSLELLTKGRTLANKLNCKLEAVVIGSGLDGVGRELFPYGVDVLHTFDDVRLFPYTSIPHAAIIVKLFKEEKPQVCLMGATVIGRDLGPRVSSALHSGLTADCTQLEIGSHEDKKSGKTYDNLLYQIRPAFGGNIVATIVNPDHRPQMATVREGVMKKQIVDQNYRGETVKHNAADYVTDADFVINVIERHVEKAKHNLKGSPIVIAGGYGMGSKENFDMLYELARELHGEVGASRAAVDAGFCEHDRQIGQTGVTVHPKLYIACGISGQIQHIAGMQDAGIIISINNDPNAPINSIADYVINGNVEDVVPKLIKFYKKNSK</sequence>
<dbReference type="GO" id="GO:0050660">
    <property type="term" value="F:flavin adenine dinucleotide binding"/>
    <property type="evidence" value="ECO:0007669"/>
    <property type="project" value="InterPro"/>
</dbReference>
<gene>
    <name evidence="5" type="ORF">IAA93_00910</name>
</gene>
<dbReference type="InterPro" id="IPR014730">
    <property type="entry name" value="ETF_a/b_N"/>
</dbReference>
<protein>
    <submittedName>
        <fullName evidence="5">Electron transfer flavoprotein subunit alpha/FixB family protein</fullName>
    </submittedName>
</protein>
<comment type="similarity">
    <text evidence="1">Belongs to the ETF alpha-subunit/FixB family.</text>
</comment>
<keyword evidence="3" id="KW-0285">Flavoprotein</keyword>
<dbReference type="GO" id="GO:0009055">
    <property type="term" value="F:electron transfer activity"/>
    <property type="evidence" value="ECO:0007669"/>
    <property type="project" value="InterPro"/>
</dbReference>
<evidence type="ECO:0000259" key="4">
    <source>
        <dbReference type="SMART" id="SM00893"/>
    </source>
</evidence>
<feature type="binding site" evidence="3">
    <location>
        <begin position="252"/>
        <end position="253"/>
    </location>
    <ligand>
        <name>FAD</name>
        <dbReference type="ChEBI" id="CHEBI:57692"/>
    </ligand>
</feature>
<dbReference type="InterPro" id="IPR014731">
    <property type="entry name" value="ETF_asu_C"/>
</dbReference>
<dbReference type="SUPFAM" id="SSF52467">
    <property type="entry name" value="DHS-like NAD/FAD-binding domain"/>
    <property type="match status" value="1"/>
</dbReference>
<dbReference type="CDD" id="cd01715">
    <property type="entry name" value="ETF_alpha"/>
    <property type="match status" value="1"/>
</dbReference>
<feature type="binding site" evidence="3">
    <location>
        <begin position="266"/>
        <end position="270"/>
    </location>
    <ligand>
        <name>FAD</name>
        <dbReference type="ChEBI" id="CHEBI:57692"/>
    </ligand>
</feature>
<feature type="binding site" evidence="3">
    <location>
        <begin position="283"/>
        <end position="290"/>
    </location>
    <ligand>
        <name>FAD</name>
        <dbReference type="ChEBI" id="CHEBI:57692"/>
    </ligand>
</feature>
<dbReference type="SMART" id="SM00893">
    <property type="entry name" value="ETF"/>
    <property type="match status" value="1"/>
</dbReference>
<evidence type="ECO:0000313" key="5">
    <source>
        <dbReference type="EMBL" id="HJD52278.1"/>
    </source>
</evidence>
<name>A0A9D2UH81_9BACT</name>
<proteinExistence type="inferred from homology"/>
<dbReference type="Gene3D" id="3.40.50.620">
    <property type="entry name" value="HUPs"/>
    <property type="match status" value="1"/>
</dbReference>
<dbReference type="InterPro" id="IPR014729">
    <property type="entry name" value="Rossmann-like_a/b/a_fold"/>
</dbReference>
<dbReference type="InterPro" id="IPR029035">
    <property type="entry name" value="DHS-like_NAD/FAD-binding_dom"/>
</dbReference>
<dbReference type="PANTHER" id="PTHR43153">
    <property type="entry name" value="ELECTRON TRANSFER FLAVOPROTEIN ALPHA"/>
    <property type="match status" value="1"/>
</dbReference>
<dbReference type="PIRSF" id="PIRSF000089">
    <property type="entry name" value="Electra_flavoP_a"/>
    <property type="match status" value="1"/>
</dbReference>
<dbReference type="Gene3D" id="3.40.50.1220">
    <property type="entry name" value="TPP-binding domain"/>
    <property type="match status" value="1"/>
</dbReference>
<accession>A0A9D2UH81</accession>
<dbReference type="Pfam" id="PF01012">
    <property type="entry name" value="ETF"/>
    <property type="match status" value="1"/>
</dbReference>
<dbReference type="AlphaFoldDB" id="A0A9D2UH81"/>
<keyword evidence="2" id="KW-0813">Transport</keyword>
<feature type="binding site" evidence="3">
    <location>
        <position position="304"/>
    </location>
    <ligand>
        <name>FAD</name>
        <dbReference type="ChEBI" id="CHEBI:57692"/>
    </ligand>
</feature>
<dbReference type="EMBL" id="DWUP01000015">
    <property type="protein sequence ID" value="HJD52278.1"/>
    <property type="molecule type" value="Genomic_DNA"/>
</dbReference>
<organism evidence="5 6">
    <name type="scientific">Candidatus Avibacteroides avistercoris</name>
    <dbReference type="NCBI Taxonomy" id="2840690"/>
    <lineage>
        <taxon>Bacteria</taxon>
        <taxon>Pseudomonadati</taxon>
        <taxon>Bacteroidota</taxon>
        <taxon>Bacteroidia</taxon>
        <taxon>Bacteroidales</taxon>
        <taxon>Bacteroidaceae</taxon>
        <taxon>Bacteroidaceae incertae sedis</taxon>
        <taxon>Candidatus Avibacteroides</taxon>
    </lineage>
</organism>
<evidence type="ECO:0000313" key="6">
    <source>
        <dbReference type="Proteomes" id="UP000787625"/>
    </source>
</evidence>
<dbReference type="InterPro" id="IPR001308">
    <property type="entry name" value="ETF_a/FixB"/>
</dbReference>
<dbReference type="PANTHER" id="PTHR43153:SF1">
    <property type="entry name" value="ELECTRON TRANSFER FLAVOPROTEIN SUBUNIT ALPHA, MITOCHONDRIAL"/>
    <property type="match status" value="1"/>
</dbReference>
<dbReference type="Proteomes" id="UP000787625">
    <property type="component" value="Unassembled WGS sequence"/>
</dbReference>
<feature type="domain" description="Electron transfer flavoprotein alpha/beta-subunit N-terminal" evidence="4">
    <location>
        <begin position="4"/>
        <end position="204"/>
    </location>
</feature>
<comment type="cofactor">
    <cofactor evidence="3">
        <name>FAD</name>
        <dbReference type="ChEBI" id="CHEBI:57692"/>
    </cofactor>
    <text evidence="3">Binds 1 FAD per dimer.</text>
</comment>
<dbReference type="SUPFAM" id="SSF52402">
    <property type="entry name" value="Adenine nucleotide alpha hydrolases-like"/>
    <property type="match status" value="1"/>
</dbReference>
<reference evidence="5" key="2">
    <citation type="submission" date="2021-04" db="EMBL/GenBank/DDBJ databases">
        <authorList>
            <person name="Gilroy R."/>
        </authorList>
    </citation>
    <scope>NUCLEOTIDE SEQUENCE</scope>
    <source>
        <strain evidence="5">MalCec1-1739</strain>
    </source>
</reference>
<reference evidence="5" key="1">
    <citation type="journal article" date="2021" name="PeerJ">
        <title>Extensive microbial diversity within the chicken gut microbiome revealed by metagenomics and culture.</title>
        <authorList>
            <person name="Gilroy R."/>
            <person name="Ravi A."/>
            <person name="Getino M."/>
            <person name="Pursley I."/>
            <person name="Horton D.L."/>
            <person name="Alikhan N.F."/>
            <person name="Baker D."/>
            <person name="Gharbi K."/>
            <person name="Hall N."/>
            <person name="Watson M."/>
            <person name="Adriaenssens E.M."/>
            <person name="Foster-Nyarko E."/>
            <person name="Jarju S."/>
            <person name="Secka A."/>
            <person name="Antonio M."/>
            <person name="Oren A."/>
            <person name="Chaudhuri R.R."/>
            <person name="La Ragione R."/>
            <person name="Hildebrand F."/>
            <person name="Pallen M.J."/>
        </authorList>
    </citation>
    <scope>NUCLEOTIDE SEQUENCE</scope>
    <source>
        <strain evidence="5">MalCec1-1739</strain>
    </source>
</reference>
<keyword evidence="3" id="KW-0274">FAD</keyword>
<evidence type="ECO:0000256" key="1">
    <source>
        <dbReference type="ARBA" id="ARBA00005817"/>
    </source>
</evidence>
<evidence type="ECO:0000256" key="3">
    <source>
        <dbReference type="PIRSR" id="PIRSR000089-1"/>
    </source>
</evidence>
<keyword evidence="2" id="KW-0249">Electron transport</keyword>
<comment type="caution">
    <text evidence="5">The sequence shown here is derived from an EMBL/GenBank/DDBJ whole genome shotgun (WGS) entry which is preliminary data.</text>
</comment>
<evidence type="ECO:0000256" key="2">
    <source>
        <dbReference type="ARBA" id="ARBA00022982"/>
    </source>
</evidence>
<dbReference type="InterPro" id="IPR033947">
    <property type="entry name" value="ETF_alpha_N"/>
</dbReference>
<dbReference type="GO" id="GO:0033539">
    <property type="term" value="P:fatty acid beta-oxidation using acyl-CoA dehydrogenase"/>
    <property type="evidence" value="ECO:0007669"/>
    <property type="project" value="TreeGrafter"/>
</dbReference>